<dbReference type="EMBL" id="VSWC01000080">
    <property type="protein sequence ID" value="KAA1092782.1"/>
    <property type="molecule type" value="Genomic_DNA"/>
</dbReference>
<organism evidence="3 4">
    <name type="scientific">Puccinia graminis f. sp. tritici</name>
    <dbReference type="NCBI Taxonomy" id="56615"/>
    <lineage>
        <taxon>Eukaryota</taxon>
        <taxon>Fungi</taxon>
        <taxon>Dikarya</taxon>
        <taxon>Basidiomycota</taxon>
        <taxon>Pucciniomycotina</taxon>
        <taxon>Pucciniomycetes</taxon>
        <taxon>Pucciniales</taxon>
        <taxon>Pucciniaceae</taxon>
        <taxon>Puccinia</taxon>
    </lineage>
</organism>
<feature type="region of interest" description="Disordered" evidence="1">
    <location>
        <begin position="578"/>
        <end position="623"/>
    </location>
</feature>
<sequence length="660" mass="73402">MSDDNSQPSPITPIGVSLPGTPSPSAMHFSSRRLPVPTSTTAPAPFFTINTPSPIPQFMLDFSPRPIASPILPDSLPLNHPDLSRHRPFQTQSQPRPPTTFPIDHDVSALLSDLQLNNDSNAQSTSIHAQSLADLKAESRRDKTVIRQLQIDLGKMKIEMNNVKNVCHEEFLQLRTSIQQEFLQVRSAFDTVSSSTAIRFDRLEAVSAAPSVPVKKTFVDPVYYSHIFFSGAPKETNSFCFFMRNTLERLHSQFADEKHKVMWLAGYFRSESGRVGEVCPSYNWWRGLLGKNAQQQGLNSLTASSRAEFVLEELQTAEAFLVSIESTFSNHREVEEARKALKAARQGSKTVEEFNIIFNSLLYSVDLSEASKCEIYDEAINQDIVKLGMFRGGWTSITTLQAKQDMAAALSMDLGGVGFYEKGVRQKAINQVANQQRSHQRSDEHRPVSQPQPDSTRDGVPMNIDAIIAAEIEATGFSHADWRVEAKARKLCIRCGRPFDRAHKDIHSCPVNPKFHLKTMDMIALWREWGCSPRQEEGRGLGEDGRGRNGGGENRGLGASSYRPVRADSLLARISNDRSEVPLDKGKKRESVSQIDNQPSAKRSSDESLFGGRDAADASTSFEVQEPMTAGELFFASRLAGMDIQDCKQLTYVKKFSGSL</sequence>
<accession>A0A5B0NVG3</accession>
<dbReference type="AlphaFoldDB" id="A0A5B0NVG3"/>
<keyword evidence="4" id="KW-1185">Reference proteome</keyword>
<evidence type="ECO:0000313" key="4">
    <source>
        <dbReference type="Proteomes" id="UP000324748"/>
    </source>
</evidence>
<evidence type="ECO:0000313" key="2">
    <source>
        <dbReference type="EMBL" id="KAA1064146.1"/>
    </source>
</evidence>
<feature type="compositionally biased region" description="Basic and acidic residues" evidence="1">
    <location>
        <begin position="578"/>
        <end position="591"/>
    </location>
</feature>
<dbReference type="Proteomes" id="UP000324748">
    <property type="component" value="Unassembled WGS sequence"/>
</dbReference>
<evidence type="ECO:0000313" key="5">
    <source>
        <dbReference type="Proteomes" id="UP000325313"/>
    </source>
</evidence>
<feature type="compositionally biased region" description="Polar residues" evidence="1">
    <location>
        <begin position="592"/>
        <end position="602"/>
    </location>
</feature>
<feature type="region of interest" description="Disordered" evidence="1">
    <location>
        <begin position="535"/>
        <end position="560"/>
    </location>
</feature>
<proteinExistence type="predicted"/>
<dbReference type="EMBL" id="VDEP01000515">
    <property type="protein sequence ID" value="KAA1064146.1"/>
    <property type="molecule type" value="Genomic_DNA"/>
</dbReference>
<reference evidence="4 5" key="1">
    <citation type="submission" date="2019-05" db="EMBL/GenBank/DDBJ databases">
        <title>Emergence of the Ug99 lineage of the wheat stem rust pathogen through somatic hybridization.</title>
        <authorList>
            <person name="Li F."/>
            <person name="Upadhyaya N.M."/>
            <person name="Sperschneider J."/>
            <person name="Matny O."/>
            <person name="Nguyen-Phuc H."/>
            <person name="Mago R."/>
            <person name="Raley C."/>
            <person name="Miller M.E."/>
            <person name="Silverstein K.A.T."/>
            <person name="Henningsen E."/>
            <person name="Hirsch C.D."/>
            <person name="Visser B."/>
            <person name="Pretorius Z.A."/>
            <person name="Steffenson B.J."/>
            <person name="Schwessinger B."/>
            <person name="Dodds P.N."/>
            <person name="Figueroa M."/>
        </authorList>
    </citation>
    <scope>NUCLEOTIDE SEQUENCE [LARGE SCALE GENOMIC DNA]</scope>
    <source>
        <strain evidence="3">21-0</strain>
        <strain evidence="2 5">Ug99</strain>
    </source>
</reference>
<feature type="region of interest" description="Disordered" evidence="1">
    <location>
        <begin position="71"/>
        <end position="104"/>
    </location>
</feature>
<feature type="region of interest" description="Disordered" evidence="1">
    <location>
        <begin position="432"/>
        <end position="460"/>
    </location>
</feature>
<feature type="region of interest" description="Disordered" evidence="1">
    <location>
        <begin position="1"/>
        <end position="37"/>
    </location>
</feature>
<dbReference type="Proteomes" id="UP000325313">
    <property type="component" value="Unassembled WGS sequence"/>
</dbReference>
<gene>
    <name evidence="3" type="ORF">PGT21_014014</name>
    <name evidence="2" type="ORF">PGTUg99_011577</name>
</gene>
<feature type="compositionally biased region" description="Basic and acidic residues" evidence="1">
    <location>
        <begin position="535"/>
        <end position="547"/>
    </location>
</feature>
<protein>
    <recommendedName>
        <fullName evidence="6">Retrotransposon gag domain-containing protein</fullName>
    </recommendedName>
</protein>
<evidence type="ECO:0000313" key="3">
    <source>
        <dbReference type="EMBL" id="KAA1092782.1"/>
    </source>
</evidence>
<name>A0A5B0NVG3_PUCGR</name>
<evidence type="ECO:0000256" key="1">
    <source>
        <dbReference type="SAM" id="MobiDB-lite"/>
    </source>
</evidence>
<comment type="caution">
    <text evidence="3">The sequence shown here is derived from an EMBL/GenBank/DDBJ whole genome shotgun (WGS) entry which is preliminary data.</text>
</comment>
<evidence type="ECO:0008006" key="6">
    <source>
        <dbReference type="Google" id="ProtNLM"/>
    </source>
</evidence>